<reference evidence="1" key="1">
    <citation type="submission" date="2023-11" db="EMBL/GenBank/DDBJ databases">
        <authorList>
            <person name="Poullet M."/>
        </authorList>
    </citation>
    <scope>NUCLEOTIDE SEQUENCE</scope>
    <source>
        <strain evidence="1">E1834</strain>
    </source>
</reference>
<organism evidence="1 2">
    <name type="scientific">Meloidogyne enterolobii</name>
    <name type="common">Root-knot nematode worm</name>
    <name type="synonym">Meloidogyne mayaguensis</name>
    <dbReference type="NCBI Taxonomy" id="390850"/>
    <lineage>
        <taxon>Eukaryota</taxon>
        <taxon>Metazoa</taxon>
        <taxon>Ecdysozoa</taxon>
        <taxon>Nematoda</taxon>
        <taxon>Chromadorea</taxon>
        <taxon>Rhabditida</taxon>
        <taxon>Tylenchina</taxon>
        <taxon>Tylenchomorpha</taxon>
        <taxon>Tylenchoidea</taxon>
        <taxon>Meloidogynidae</taxon>
        <taxon>Meloidogyninae</taxon>
        <taxon>Meloidogyne</taxon>
    </lineage>
</organism>
<proteinExistence type="predicted"/>
<dbReference type="Proteomes" id="UP001497535">
    <property type="component" value="Unassembled WGS sequence"/>
</dbReference>
<evidence type="ECO:0000313" key="1">
    <source>
        <dbReference type="EMBL" id="CAK5067231.1"/>
    </source>
</evidence>
<sequence length="435" mass="49867">MGENNNENIGDEFIIQNKRKTLSTSTSIKRETQQQVPPIFELLLNSDESSSASLRSATVWGEERCIVRCAIGEESRRAFIPSTLLLHKNGKKVGIIEEESGGSIAYEFIPWEEENKKLNNKQNINKKPILFHCSAEIFPDEAKLLRKGRRHFPQITNKNQIYQRTLKMTPKIGTIPCENNYNNKCKNGGLCLEMNNNGSKFCLCPEKYGGRYCEQWLGNGVFFKSTFLPISTICLTSLIAFLLLIIIILSLFLIKEKRKLSKRRKNIIKFEENGKIENNSINLNEKVEEENESTPLEYFYNKEDDPFDNKSLTIKENNITNQQKNNYLLPLSPIPSIASPSLSRIPRLYSTPQIKRTTKEIEKEEIDFEEEKHSNSSNNQSSESGGEYDNLQKLCEEIQKQKNVLETKRMECKQNNNGGSAYMNLILLGNGENKN</sequence>
<accession>A0ACB0YXD7</accession>
<protein>
    <submittedName>
        <fullName evidence="1">Uncharacterized protein</fullName>
    </submittedName>
</protein>
<evidence type="ECO:0000313" key="2">
    <source>
        <dbReference type="Proteomes" id="UP001497535"/>
    </source>
</evidence>
<name>A0ACB0YXD7_MELEN</name>
<dbReference type="EMBL" id="CAVMJV010000020">
    <property type="protein sequence ID" value="CAK5067231.1"/>
    <property type="molecule type" value="Genomic_DNA"/>
</dbReference>
<comment type="caution">
    <text evidence="1">The sequence shown here is derived from an EMBL/GenBank/DDBJ whole genome shotgun (WGS) entry which is preliminary data.</text>
</comment>
<gene>
    <name evidence="1" type="ORF">MENTE1834_LOCUS17782</name>
</gene>
<keyword evidence="2" id="KW-1185">Reference proteome</keyword>